<dbReference type="EMBL" id="FXAY01000002">
    <property type="protein sequence ID" value="SMG31465.1"/>
    <property type="molecule type" value="Genomic_DNA"/>
</dbReference>
<reference evidence="3" key="1">
    <citation type="submission" date="2017-04" db="EMBL/GenBank/DDBJ databases">
        <authorList>
            <person name="Varghese N."/>
            <person name="Submissions S."/>
        </authorList>
    </citation>
    <scope>NUCLEOTIDE SEQUENCE [LARGE SCALE GENOMIC DNA]</scope>
    <source>
        <strain evidence="3">VKM Ac-2510</strain>
    </source>
</reference>
<dbReference type="STRING" id="150121.SAMN06296010_1799"/>
<dbReference type="AlphaFoldDB" id="A0A1X7JUT6"/>
<dbReference type="Proteomes" id="UP000193244">
    <property type="component" value="Unassembled WGS sequence"/>
</dbReference>
<organism evidence="2 3">
    <name type="scientific">Agreia pratensis</name>
    <dbReference type="NCBI Taxonomy" id="150121"/>
    <lineage>
        <taxon>Bacteria</taxon>
        <taxon>Bacillati</taxon>
        <taxon>Actinomycetota</taxon>
        <taxon>Actinomycetes</taxon>
        <taxon>Micrococcales</taxon>
        <taxon>Microbacteriaceae</taxon>
        <taxon>Agreia</taxon>
    </lineage>
</organism>
<proteinExistence type="predicted"/>
<feature type="chain" id="PRO_5012846842" evidence="1">
    <location>
        <begin position="27"/>
        <end position="134"/>
    </location>
</feature>
<dbReference type="RefSeq" id="WP_085484989.1">
    <property type="nucleotide sequence ID" value="NZ_FXAY01000002.1"/>
</dbReference>
<accession>A0A1X7JUT6</accession>
<keyword evidence="1" id="KW-0732">Signal</keyword>
<evidence type="ECO:0000313" key="3">
    <source>
        <dbReference type="Proteomes" id="UP000193244"/>
    </source>
</evidence>
<protein>
    <submittedName>
        <fullName evidence="2">Uncharacterized protein</fullName>
    </submittedName>
</protein>
<dbReference type="OrthoDB" id="5120044at2"/>
<name>A0A1X7JUT6_9MICO</name>
<feature type="signal peptide" evidence="1">
    <location>
        <begin position="1"/>
        <end position="26"/>
    </location>
</feature>
<keyword evidence="3" id="KW-1185">Reference proteome</keyword>
<gene>
    <name evidence="2" type="ORF">SAMN06296010_1799</name>
</gene>
<dbReference type="PROSITE" id="PS51257">
    <property type="entry name" value="PROKAR_LIPOPROTEIN"/>
    <property type="match status" value="1"/>
</dbReference>
<evidence type="ECO:0000313" key="2">
    <source>
        <dbReference type="EMBL" id="SMG31465.1"/>
    </source>
</evidence>
<evidence type="ECO:0000256" key="1">
    <source>
        <dbReference type="SAM" id="SignalP"/>
    </source>
</evidence>
<sequence length="134" mass="14030">MKRRLLVAAPILAMTALLSGCTLANAINPPIESAIYATQPEAAGATDSVALPDFVQADATTIRIKTNTTDNTKILGYSIPAPLAAPIGTECTSPSTPALDDTWWAESIPTDAAITCSGAWHIYVAGQNIYAWTP</sequence>